<feature type="domain" description="NAD-dependent epimerase/dehydratase" evidence="1">
    <location>
        <begin position="6"/>
        <end position="71"/>
    </location>
</feature>
<protein>
    <recommendedName>
        <fullName evidence="1">NAD-dependent epimerase/dehydratase domain-containing protein</fullName>
    </recommendedName>
</protein>
<dbReference type="PANTHER" id="PTHR32487:SF0">
    <property type="entry name" value="3-OXO-DELTA(4,5)-STEROID 5-BETA-REDUCTASE"/>
    <property type="match status" value="1"/>
</dbReference>
<dbReference type="PANTHER" id="PTHR32487">
    <property type="entry name" value="3-OXO-DELTA(4,5)-STEROID 5-BETA-REDUCTASE"/>
    <property type="match status" value="1"/>
</dbReference>
<name>A0ABT3DU18_9XANT</name>
<accession>A0ABT3DU18</accession>
<dbReference type="InterPro" id="IPR036291">
    <property type="entry name" value="NAD(P)-bd_dom_sf"/>
</dbReference>
<dbReference type="Gene3D" id="3.40.50.720">
    <property type="entry name" value="NAD(P)-binding Rossmann-like Domain"/>
    <property type="match status" value="1"/>
</dbReference>
<gene>
    <name evidence="2" type="ORF">NB700_001071</name>
</gene>
<dbReference type="InterPro" id="IPR001509">
    <property type="entry name" value="Epimerase_deHydtase"/>
</dbReference>
<dbReference type="EMBL" id="JANFWR010000005">
    <property type="protein sequence ID" value="MCW0398515.1"/>
    <property type="molecule type" value="Genomic_DNA"/>
</dbReference>
<evidence type="ECO:0000259" key="1">
    <source>
        <dbReference type="Pfam" id="PF01370"/>
    </source>
</evidence>
<sequence length="80" mass="8678">MRKGIALIVGVTGISGYNLANVLVADGWTVYGLARRPVPQEGVIPVAADLLDREATVAALRGLPITHVFFCTWTRRDTEK</sequence>
<keyword evidence="3" id="KW-1185">Reference proteome</keyword>
<comment type="caution">
    <text evidence="2">The sequence shown here is derived from an EMBL/GenBank/DDBJ whole genome shotgun (WGS) entry which is preliminary data.</text>
</comment>
<evidence type="ECO:0000313" key="3">
    <source>
        <dbReference type="Proteomes" id="UP001320843"/>
    </source>
</evidence>
<dbReference type="Proteomes" id="UP001320843">
    <property type="component" value="Unassembled WGS sequence"/>
</dbReference>
<reference evidence="2 3" key="1">
    <citation type="submission" date="2022-06" db="EMBL/GenBank/DDBJ databases">
        <title>Dynamics of rice microbiomes reveals core vertical transmitted seed endophytes.</title>
        <authorList>
            <person name="Liao K."/>
            <person name="Zhang X."/>
        </authorList>
    </citation>
    <scope>NUCLEOTIDE SEQUENCE [LARGE SCALE GENOMIC DNA]</scope>
    <source>
        <strain evidence="2 3">YT10-10-1</strain>
    </source>
</reference>
<evidence type="ECO:0000313" key="2">
    <source>
        <dbReference type="EMBL" id="MCW0398515.1"/>
    </source>
</evidence>
<dbReference type="Pfam" id="PF01370">
    <property type="entry name" value="Epimerase"/>
    <property type="match status" value="1"/>
</dbReference>
<dbReference type="SUPFAM" id="SSF51735">
    <property type="entry name" value="NAD(P)-binding Rossmann-fold domains"/>
    <property type="match status" value="1"/>
</dbReference>
<proteinExistence type="predicted"/>
<organism evidence="2 3">
    <name type="scientific">Xanthomonas sacchari</name>
    <dbReference type="NCBI Taxonomy" id="56458"/>
    <lineage>
        <taxon>Bacteria</taxon>
        <taxon>Pseudomonadati</taxon>
        <taxon>Pseudomonadota</taxon>
        <taxon>Gammaproteobacteria</taxon>
        <taxon>Lysobacterales</taxon>
        <taxon>Lysobacteraceae</taxon>
        <taxon>Xanthomonas</taxon>
    </lineage>
</organism>